<dbReference type="Pfam" id="PF00620">
    <property type="entry name" value="RhoGAP"/>
    <property type="match status" value="1"/>
</dbReference>
<dbReference type="CDD" id="cd00159">
    <property type="entry name" value="RhoGAP"/>
    <property type="match status" value="1"/>
</dbReference>
<dbReference type="PANTHER" id="PTHR45808:SF2">
    <property type="entry name" value="RHO GTPASE-ACTIVATING PROTEIN 68F"/>
    <property type="match status" value="1"/>
</dbReference>
<organism evidence="2">
    <name type="scientific">Myxobolus squamalis</name>
    <name type="common">Myxosporean</name>
    <dbReference type="NCBI Taxonomy" id="59785"/>
    <lineage>
        <taxon>Eukaryota</taxon>
        <taxon>Metazoa</taxon>
        <taxon>Cnidaria</taxon>
        <taxon>Myxozoa</taxon>
        <taxon>Myxosporea</taxon>
        <taxon>Bivalvulida</taxon>
        <taxon>Platysporina</taxon>
        <taxon>Myxobolidae</taxon>
        <taxon>Myxobolus</taxon>
    </lineage>
</organism>
<protein>
    <submittedName>
        <fullName evidence="2">Rho GTPase-activating protein 68F (Trinotate prediction)</fullName>
    </submittedName>
</protein>
<accession>A0A6B2FZK5</accession>
<reference evidence="2" key="1">
    <citation type="submission" date="2018-11" db="EMBL/GenBank/DDBJ databases">
        <title>Myxobolus squamalis genome and transcriptome.</title>
        <authorList>
            <person name="Yahalomi D."/>
            <person name="Atkinson S.D."/>
            <person name="Neuhof M."/>
            <person name="Chang E.S."/>
            <person name="Philippe H."/>
            <person name="Cartwright P."/>
            <person name="Bartholomew J.L."/>
            <person name="Huchon D."/>
        </authorList>
    </citation>
    <scope>NUCLEOTIDE SEQUENCE</scope>
    <source>
        <strain evidence="2">71B08</strain>
        <tissue evidence="2">Whole</tissue>
    </source>
</reference>
<dbReference type="GO" id="GO:0005737">
    <property type="term" value="C:cytoplasm"/>
    <property type="evidence" value="ECO:0007669"/>
    <property type="project" value="TreeGrafter"/>
</dbReference>
<dbReference type="Gene3D" id="1.10.555.10">
    <property type="entry name" value="Rho GTPase activation protein"/>
    <property type="match status" value="1"/>
</dbReference>
<evidence type="ECO:0000259" key="1">
    <source>
        <dbReference type="PROSITE" id="PS50238"/>
    </source>
</evidence>
<proteinExistence type="predicted"/>
<dbReference type="AlphaFoldDB" id="A0A6B2FZK5"/>
<dbReference type="GO" id="GO:0005096">
    <property type="term" value="F:GTPase activator activity"/>
    <property type="evidence" value="ECO:0007669"/>
    <property type="project" value="TreeGrafter"/>
</dbReference>
<evidence type="ECO:0000313" key="2">
    <source>
        <dbReference type="EMBL" id="NDJ96777.1"/>
    </source>
</evidence>
<dbReference type="InterPro" id="IPR008936">
    <property type="entry name" value="Rho_GTPase_activation_prot"/>
</dbReference>
<dbReference type="PANTHER" id="PTHR45808">
    <property type="entry name" value="RHO GTPASE-ACTIVATING PROTEIN 68F"/>
    <property type="match status" value="1"/>
</dbReference>
<dbReference type="InterPro" id="IPR000198">
    <property type="entry name" value="RhoGAP_dom"/>
</dbReference>
<dbReference type="EMBL" id="GHBR01001603">
    <property type="protein sequence ID" value="NDJ96777.1"/>
    <property type="molecule type" value="Transcribed_RNA"/>
</dbReference>
<name>A0A6B2FZK5_MYXSQ</name>
<dbReference type="GO" id="GO:0007264">
    <property type="term" value="P:small GTPase-mediated signal transduction"/>
    <property type="evidence" value="ECO:0007669"/>
    <property type="project" value="TreeGrafter"/>
</dbReference>
<sequence length="180" mass="20702">MEDNHLSLPLFLQTCFKNIQDNVKTEGIFRISPKLVDINAFCNEINKSSNCSALKPEMAIGIVKRFLKSLPTPLLGAGAWHLMKSLTTSTFEEKHKKIYEYVNSLPECNKFMLKHLFCLFDFIDKNKECNKMDYSNLSIVLAPNFLWGESSLHEMFQDSLAAVEFVNFLLVNHLTLLDYI</sequence>
<dbReference type="SUPFAM" id="SSF48350">
    <property type="entry name" value="GTPase activation domain, GAP"/>
    <property type="match status" value="1"/>
</dbReference>
<feature type="domain" description="Rho-GAP" evidence="1">
    <location>
        <begin position="1"/>
        <end position="177"/>
    </location>
</feature>
<dbReference type="SMART" id="SM00324">
    <property type="entry name" value="RhoGAP"/>
    <property type="match status" value="1"/>
</dbReference>
<dbReference type="PROSITE" id="PS50238">
    <property type="entry name" value="RHOGAP"/>
    <property type="match status" value="1"/>
</dbReference>